<dbReference type="RefSeq" id="WP_174716522.1">
    <property type="nucleotide sequence ID" value="NZ_CP054569.1"/>
</dbReference>
<dbReference type="Proteomes" id="UP000509782">
    <property type="component" value="Chromosome"/>
</dbReference>
<proteinExistence type="inferred from homology"/>
<protein>
    <submittedName>
        <fullName evidence="3">Acyltransferase</fullName>
    </submittedName>
</protein>
<dbReference type="InterPro" id="IPR001451">
    <property type="entry name" value="Hexapep"/>
</dbReference>
<dbReference type="GO" id="GO:0008374">
    <property type="term" value="F:O-acyltransferase activity"/>
    <property type="evidence" value="ECO:0007669"/>
    <property type="project" value="TreeGrafter"/>
</dbReference>
<sequence length="170" mass="17864">MILIDPTARVSPLADIEDSTRGTRIVVGPGAVLDSFVKIKPAGGMGDVEIGPECVINSGCVLYTGNGIRMGARVAVAANCTFAPANHEFRRRDLPIRAQGFRPSKGGIVIEDDVWIGANCVLLDGAVLRRGCVIAAGSVVRGEVPAYSIQGGSPLRILGWREETAPQNPT</sequence>
<reference evidence="3 4" key="1">
    <citation type="submission" date="2020-05" db="EMBL/GenBank/DDBJ databases">
        <title>FDA dAtabase for Regulatory Grade micrObial Sequences (FDA-ARGOS): Supporting development and validation of Infectious Disease Dx tests.</title>
        <authorList>
            <person name="Sproer C."/>
            <person name="Gronow S."/>
            <person name="Severitt S."/>
            <person name="Schroder I."/>
            <person name="Tallon L."/>
            <person name="Sadzewicz L."/>
            <person name="Zhao X."/>
            <person name="Vavikolanu K."/>
            <person name="Mehta A."/>
            <person name="Aluvathingal J."/>
            <person name="Nadendla S."/>
            <person name="Myers T."/>
            <person name="Yan Y."/>
            <person name="Sichtig H."/>
        </authorList>
    </citation>
    <scope>NUCLEOTIDE SEQUENCE [LARGE SCALE GENOMIC DNA]</scope>
    <source>
        <strain evidence="3 4">FDAARGOS_787</strain>
    </source>
</reference>
<dbReference type="InterPro" id="IPR011004">
    <property type="entry name" value="Trimer_LpxA-like_sf"/>
</dbReference>
<gene>
    <name evidence="3" type="ORF">FOC81_15285</name>
</gene>
<comment type="similarity">
    <text evidence="1">Belongs to the transferase hexapeptide repeat family.</text>
</comment>
<dbReference type="PANTHER" id="PTHR23416">
    <property type="entry name" value="SIALIC ACID SYNTHASE-RELATED"/>
    <property type="match status" value="1"/>
</dbReference>
<keyword evidence="3" id="KW-0012">Acyltransferase</keyword>
<dbReference type="Pfam" id="PF00132">
    <property type="entry name" value="Hexapep"/>
    <property type="match status" value="1"/>
</dbReference>
<dbReference type="InterPro" id="IPR051159">
    <property type="entry name" value="Hexapeptide_acetyltransf"/>
</dbReference>
<name>A0A6N0JLM6_ACHDE</name>
<dbReference type="CDD" id="cd04647">
    <property type="entry name" value="LbH_MAT_like"/>
    <property type="match status" value="1"/>
</dbReference>
<dbReference type="AlphaFoldDB" id="A0A6N0JLM6"/>
<dbReference type="GO" id="GO:0005829">
    <property type="term" value="C:cytosol"/>
    <property type="evidence" value="ECO:0007669"/>
    <property type="project" value="TreeGrafter"/>
</dbReference>
<evidence type="ECO:0000313" key="3">
    <source>
        <dbReference type="EMBL" id="QKQ47982.1"/>
    </source>
</evidence>
<dbReference type="SUPFAM" id="SSF51161">
    <property type="entry name" value="Trimeric LpxA-like enzymes"/>
    <property type="match status" value="1"/>
</dbReference>
<dbReference type="PANTHER" id="PTHR23416:SF23">
    <property type="entry name" value="ACETYLTRANSFERASE C18B11.09C-RELATED"/>
    <property type="match status" value="1"/>
</dbReference>
<keyword evidence="2 3" id="KW-0808">Transferase</keyword>
<dbReference type="EMBL" id="CP054569">
    <property type="protein sequence ID" value="QKQ47982.1"/>
    <property type="molecule type" value="Genomic_DNA"/>
</dbReference>
<evidence type="ECO:0000313" key="4">
    <source>
        <dbReference type="Proteomes" id="UP000509782"/>
    </source>
</evidence>
<accession>A0A6N0JLM6</accession>
<evidence type="ECO:0000256" key="1">
    <source>
        <dbReference type="ARBA" id="ARBA00007274"/>
    </source>
</evidence>
<evidence type="ECO:0000256" key="2">
    <source>
        <dbReference type="ARBA" id="ARBA00022679"/>
    </source>
</evidence>
<organism evidence="3 4">
    <name type="scientific">Achromobacter denitrificans</name>
    <name type="common">Alcaligenes denitrificans</name>
    <dbReference type="NCBI Taxonomy" id="32002"/>
    <lineage>
        <taxon>Bacteria</taxon>
        <taxon>Pseudomonadati</taxon>
        <taxon>Pseudomonadota</taxon>
        <taxon>Betaproteobacteria</taxon>
        <taxon>Burkholderiales</taxon>
        <taxon>Alcaligenaceae</taxon>
        <taxon>Achromobacter</taxon>
    </lineage>
</organism>
<dbReference type="Gene3D" id="2.160.10.10">
    <property type="entry name" value="Hexapeptide repeat proteins"/>
    <property type="match status" value="1"/>
</dbReference>